<organism evidence="2 4">
    <name type="scientific">Limosilactobacillus vaginalis</name>
    <dbReference type="NCBI Taxonomy" id="1633"/>
    <lineage>
        <taxon>Bacteria</taxon>
        <taxon>Bacillati</taxon>
        <taxon>Bacillota</taxon>
        <taxon>Bacilli</taxon>
        <taxon>Lactobacillales</taxon>
        <taxon>Lactobacillaceae</taxon>
        <taxon>Limosilactobacillus</taxon>
    </lineage>
</organism>
<reference evidence="2 5" key="1">
    <citation type="submission" date="2022-01" db="EMBL/GenBank/DDBJ databases">
        <title>VMRC isolate genome collection.</title>
        <authorList>
            <person name="France M."/>
            <person name="Rutt L."/>
            <person name="Humphrys M."/>
            <person name="Ravel J."/>
        </authorList>
    </citation>
    <scope>NUCLEOTIDE SEQUENCE</scope>
    <source>
        <strain evidence="3 5">C0030B4</strain>
        <strain evidence="2">C0048A1</strain>
    </source>
</reference>
<dbReference type="EMBL" id="JAKHPH010000002">
    <property type="protein sequence ID" value="MCZ3666894.1"/>
    <property type="molecule type" value="Genomic_DNA"/>
</dbReference>
<evidence type="ECO:0000313" key="2">
    <source>
        <dbReference type="EMBL" id="MCZ3666894.1"/>
    </source>
</evidence>
<dbReference type="Proteomes" id="UP001527392">
    <property type="component" value="Unassembled WGS sequence"/>
</dbReference>
<evidence type="ECO:0000313" key="4">
    <source>
        <dbReference type="Proteomes" id="UP001212401"/>
    </source>
</evidence>
<accession>A0AAP3LVQ4</accession>
<feature type="transmembrane region" description="Helical" evidence="1">
    <location>
        <begin position="7"/>
        <end position="23"/>
    </location>
</feature>
<dbReference type="EMBL" id="JAKHMS010000002">
    <property type="protein sequence ID" value="MCZ3780882.1"/>
    <property type="molecule type" value="Genomic_DNA"/>
</dbReference>
<protein>
    <submittedName>
        <fullName evidence="2">Uncharacterized protein</fullName>
    </submittedName>
</protein>
<keyword evidence="5" id="KW-1185">Reference proteome</keyword>
<keyword evidence="1" id="KW-1133">Transmembrane helix</keyword>
<keyword evidence="1" id="KW-0472">Membrane</keyword>
<dbReference type="Proteomes" id="UP001212401">
    <property type="component" value="Unassembled WGS sequence"/>
</dbReference>
<dbReference type="RefSeq" id="WP_098044497.1">
    <property type="nucleotide sequence ID" value="NZ_CAKMAX010000001.1"/>
</dbReference>
<proteinExistence type="predicted"/>
<name>A0AAP3LVQ4_9LACO</name>
<keyword evidence="1" id="KW-0812">Transmembrane</keyword>
<dbReference type="AlphaFoldDB" id="A0AAP3LVQ4"/>
<evidence type="ECO:0000313" key="5">
    <source>
        <dbReference type="Proteomes" id="UP001527392"/>
    </source>
</evidence>
<evidence type="ECO:0000256" key="1">
    <source>
        <dbReference type="SAM" id="Phobius"/>
    </source>
</evidence>
<gene>
    <name evidence="3" type="ORF">L2504_01800</name>
    <name evidence="2" type="ORF">L2724_01165</name>
</gene>
<evidence type="ECO:0000313" key="3">
    <source>
        <dbReference type="EMBL" id="MCZ3780882.1"/>
    </source>
</evidence>
<sequence>MTKNKIIAWFFVILWAIVLYLTLTNKMMLAMDLMAIGMFLDAIKCLIKS</sequence>
<dbReference type="GeneID" id="75083095"/>
<comment type="caution">
    <text evidence="2">The sequence shown here is derived from an EMBL/GenBank/DDBJ whole genome shotgun (WGS) entry which is preliminary data.</text>
</comment>